<protein>
    <submittedName>
        <fullName evidence="1">Coenzyme PQQ synthesis protein D (PqqD)</fullName>
    </submittedName>
</protein>
<dbReference type="OrthoDB" id="2057119at2"/>
<dbReference type="STRING" id="290054.SAMN02745114_00560"/>
<dbReference type="RefSeq" id="WP_078768060.1">
    <property type="nucleotide sequence ID" value="NZ_FUWW01000004.1"/>
</dbReference>
<evidence type="ECO:0000313" key="2">
    <source>
        <dbReference type="Proteomes" id="UP000190657"/>
    </source>
</evidence>
<proteinExistence type="predicted"/>
<dbReference type="Gene3D" id="1.10.10.1150">
    <property type="entry name" value="Coenzyme PQQ synthesis protein D (PqqD)"/>
    <property type="match status" value="1"/>
</dbReference>
<accession>A0A1T4KNY0</accession>
<gene>
    <name evidence="1" type="ORF">SAMN02745114_00560</name>
</gene>
<dbReference type="EMBL" id="FUWW01000004">
    <property type="protein sequence ID" value="SJZ44068.1"/>
    <property type="molecule type" value="Genomic_DNA"/>
</dbReference>
<organism evidence="1 2">
    <name type="scientific">Eubacterium coprostanoligenes</name>
    <dbReference type="NCBI Taxonomy" id="290054"/>
    <lineage>
        <taxon>Bacteria</taxon>
        <taxon>Bacillati</taxon>
        <taxon>Bacillota</taxon>
        <taxon>Clostridia</taxon>
        <taxon>Eubacteriales</taxon>
        <taxon>Eubacteriaceae</taxon>
        <taxon>Eubacterium</taxon>
    </lineage>
</organism>
<reference evidence="2" key="1">
    <citation type="submission" date="2017-02" db="EMBL/GenBank/DDBJ databases">
        <authorList>
            <person name="Varghese N."/>
            <person name="Submissions S."/>
        </authorList>
    </citation>
    <scope>NUCLEOTIDE SEQUENCE [LARGE SCALE GENOMIC DNA]</scope>
    <source>
        <strain evidence="2">ATCC 51222</strain>
    </source>
</reference>
<evidence type="ECO:0000313" key="1">
    <source>
        <dbReference type="EMBL" id="SJZ44068.1"/>
    </source>
</evidence>
<dbReference type="Pfam" id="PF05402">
    <property type="entry name" value="PqqD"/>
    <property type="match status" value="1"/>
</dbReference>
<dbReference type="Proteomes" id="UP000190657">
    <property type="component" value="Unassembled WGS sequence"/>
</dbReference>
<keyword evidence="2" id="KW-1185">Reference proteome</keyword>
<name>A0A1T4KNY0_9FIRM</name>
<sequence>MKLKKGIVLGNIDGQDFAIATGKLSNELSGIINNNETANYIFTLLQKEQTVDSIVSAMSARYDAPKEEIEKDVADFIETLDGFGVLEK</sequence>
<dbReference type="AlphaFoldDB" id="A0A1T4KNY0"/>
<dbReference type="InterPro" id="IPR041881">
    <property type="entry name" value="PqqD_sf"/>
</dbReference>
<dbReference type="InterPro" id="IPR008792">
    <property type="entry name" value="PQQD"/>
</dbReference>